<evidence type="ECO:0000256" key="1">
    <source>
        <dbReference type="SAM" id="Phobius"/>
    </source>
</evidence>
<dbReference type="EMBL" id="CP029289">
    <property type="protein sequence ID" value="AWR93234.1"/>
    <property type="molecule type" value="Genomic_DNA"/>
</dbReference>
<evidence type="ECO:0000313" key="2">
    <source>
        <dbReference type="EMBL" id="AWR93234.1"/>
    </source>
</evidence>
<keyword evidence="1" id="KW-0812">Transmembrane</keyword>
<feature type="transmembrane region" description="Helical" evidence="1">
    <location>
        <begin position="38"/>
        <end position="58"/>
    </location>
</feature>
<accession>A0A2U9IB63</accession>
<name>A0A2U9IB63_9CREN</name>
<evidence type="ECO:0000313" key="3">
    <source>
        <dbReference type="Proteomes" id="UP000248044"/>
    </source>
</evidence>
<feature type="transmembrane region" description="Helical" evidence="1">
    <location>
        <begin position="7"/>
        <end position="32"/>
    </location>
</feature>
<dbReference type="GeneID" id="36830494"/>
<keyword evidence="3" id="KW-1185">Reference proteome</keyword>
<keyword evidence="1" id="KW-0472">Membrane</keyword>
<dbReference type="RefSeq" id="WP_110269119.1">
    <property type="nucleotide sequence ID" value="NZ_CP029289.2"/>
</dbReference>
<reference evidence="2 3" key="1">
    <citation type="submission" date="2018-05" db="EMBL/GenBank/DDBJ databases">
        <title>Complete Genome Sequences of Extremely Thermoacidophilic, Metal-Mobilizing Type-Strain Members of the Archaeal Family Sulfolobaceae: Acidianus brierleyi DSM-1651T, Acidianus sulfidivorans DSM-18786T, Metallosphaera hakonensis DSM-7519T, and Metallosphaera prunae DSM-10039T.</title>
        <authorList>
            <person name="Counts J.A."/>
            <person name="Kelly R.M."/>
        </authorList>
    </citation>
    <scope>NUCLEOTIDE SEQUENCE [LARGE SCALE GENOMIC DNA]</scope>
    <source>
        <strain evidence="2 3">DSM 1651</strain>
    </source>
</reference>
<dbReference type="Proteomes" id="UP000248044">
    <property type="component" value="Chromosome"/>
</dbReference>
<organism evidence="2 3">
    <name type="scientific">Acidianus brierleyi</name>
    <dbReference type="NCBI Taxonomy" id="41673"/>
    <lineage>
        <taxon>Archaea</taxon>
        <taxon>Thermoproteota</taxon>
        <taxon>Thermoprotei</taxon>
        <taxon>Sulfolobales</taxon>
        <taxon>Sulfolobaceae</taxon>
        <taxon>Acidianus</taxon>
    </lineage>
</organism>
<protein>
    <submittedName>
        <fullName evidence="2">Uncharacterized protein</fullName>
    </submittedName>
</protein>
<dbReference type="AlphaFoldDB" id="A0A2U9IB63"/>
<dbReference type="KEGG" id="abri:DFR85_00020"/>
<proteinExistence type="predicted"/>
<sequence>MKLTGRLLLTILVVLFFIILSIPIDIFVSSAIGVENTTIISAALYIILASAAFFLVFFKDFY</sequence>
<keyword evidence="1" id="KW-1133">Transmembrane helix</keyword>
<gene>
    <name evidence="2" type="ORF">DFR85_00020</name>
</gene>